<dbReference type="Proteomes" id="UP000719766">
    <property type="component" value="Unassembled WGS sequence"/>
</dbReference>
<keyword evidence="1" id="KW-0812">Transmembrane</keyword>
<proteinExistence type="predicted"/>
<dbReference type="GeneID" id="64601244"/>
<dbReference type="AlphaFoldDB" id="A0A9P7AE99"/>
<comment type="caution">
    <text evidence="2">The sequence shown here is derived from an EMBL/GenBank/DDBJ whole genome shotgun (WGS) entry which is preliminary data.</text>
</comment>
<name>A0A9P7AE99_9AGAM</name>
<organism evidence="2 3">
    <name type="scientific">Suillus plorans</name>
    <dbReference type="NCBI Taxonomy" id="116603"/>
    <lineage>
        <taxon>Eukaryota</taxon>
        <taxon>Fungi</taxon>
        <taxon>Dikarya</taxon>
        <taxon>Basidiomycota</taxon>
        <taxon>Agaricomycotina</taxon>
        <taxon>Agaricomycetes</taxon>
        <taxon>Agaricomycetidae</taxon>
        <taxon>Boletales</taxon>
        <taxon>Suillineae</taxon>
        <taxon>Suillaceae</taxon>
        <taxon>Suillus</taxon>
    </lineage>
</organism>
<evidence type="ECO:0000313" key="2">
    <source>
        <dbReference type="EMBL" id="KAG1787538.1"/>
    </source>
</evidence>
<reference evidence="2" key="1">
    <citation type="journal article" date="2020" name="New Phytol.">
        <title>Comparative genomics reveals dynamic genome evolution in host specialist ectomycorrhizal fungi.</title>
        <authorList>
            <person name="Lofgren L.A."/>
            <person name="Nguyen N.H."/>
            <person name="Vilgalys R."/>
            <person name="Ruytinx J."/>
            <person name="Liao H.L."/>
            <person name="Branco S."/>
            <person name="Kuo A."/>
            <person name="LaButti K."/>
            <person name="Lipzen A."/>
            <person name="Andreopoulos W."/>
            <person name="Pangilinan J."/>
            <person name="Riley R."/>
            <person name="Hundley H."/>
            <person name="Na H."/>
            <person name="Barry K."/>
            <person name="Grigoriev I.V."/>
            <person name="Stajich J.E."/>
            <person name="Kennedy P.G."/>
        </authorList>
    </citation>
    <scope>NUCLEOTIDE SEQUENCE</scope>
    <source>
        <strain evidence="2">S12</strain>
    </source>
</reference>
<protein>
    <submittedName>
        <fullName evidence="2">Uncharacterized protein</fullName>
    </submittedName>
</protein>
<dbReference type="RefSeq" id="XP_041154884.1">
    <property type="nucleotide sequence ID" value="XM_041307480.1"/>
</dbReference>
<gene>
    <name evidence="2" type="ORF">HD556DRAFT_1448728</name>
</gene>
<dbReference type="OrthoDB" id="2693481at2759"/>
<evidence type="ECO:0000256" key="1">
    <source>
        <dbReference type="SAM" id="Phobius"/>
    </source>
</evidence>
<dbReference type="EMBL" id="JABBWE010000078">
    <property type="protein sequence ID" value="KAG1787538.1"/>
    <property type="molecule type" value="Genomic_DNA"/>
</dbReference>
<dbReference type="Pfam" id="PF20414">
    <property type="entry name" value="DUF6698"/>
    <property type="match status" value="1"/>
</dbReference>
<keyword evidence="1" id="KW-0472">Membrane</keyword>
<sequence length="150" mass="16726">MVSDIKTCAGAIFGLNPEFFLRGYDRGSQEECRLLICSPHGSYTKFAPVLFPRPNSLLPNDFLKSAVLVKILKVSIHGKTLLSSNVQSSKTKAKIWNLRATMPGMIAAAAIVAIYVLSGDKELLETGQTTKIPYHAYHEFYREHLMMVSY</sequence>
<feature type="transmembrane region" description="Helical" evidence="1">
    <location>
        <begin position="96"/>
        <end position="117"/>
    </location>
</feature>
<keyword evidence="3" id="KW-1185">Reference proteome</keyword>
<accession>A0A9P7AE99</accession>
<keyword evidence="1" id="KW-1133">Transmembrane helix</keyword>
<evidence type="ECO:0000313" key="3">
    <source>
        <dbReference type="Proteomes" id="UP000719766"/>
    </source>
</evidence>
<dbReference type="InterPro" id="IPR046521">
    <property type="entry name" value="DUF6698"/>
</dbReference>